<dbReference type="Proteomes" id="UP001604002">
    <property type="component" value="Unassembled WGS sequence"/>
</dbReference>
<keyword evidence="2" id="KW-1185">Reference proteome</keyword>
<protein>
    <submittedName>
        <fullName evidence="1">DUF2163 domain-containing protein</fullName>
    </submittedName>
</protein>
<evidence type="ECO:0000313" key="1">
    <source>
        <dbReference type="EMBL" id="MFG1371483.1"/>
    </source>
</evidence>
<dbReference type="RefSeq" id="WP_393991464.1">
    <property type="nucleotide sequence ID" value="NZ_JBAFVH010000002.1"/>
</dbReference>
<name>A0ABW6ZSA8_9HYPH</name>
<accession>A0ABW6ZSA8</accession>
<evidence type="ECO:0000313" key="2">
    <source>
        <dbReference type="Proteomes" id="UP001604002"/>
    </source>
</evidence>
<reference evidence="1 2" key="1">
    <citation type="submission" date="2024-02" db="EMBL/GenBank/DDBJ databases">
        <title>Expansion and revision of Xanthobacter and proposal of Roseixanthobacter gen. nov.</title>
        <authorList>
            <person name="Soltysiak M.P.M."/>
            <person name="Jalihal A."/>
            <person name="Ory A."/>
            <person name="Chrisophersen C."/>
            <person name="Lee A.D."/>
            <person name="Boulton J."/>
            <person name="Springer M."/>
        </authorList>
    </citation>
    <scope>NUCLEOTIDE SEQUENCE [LARGE SCALE GENOMIC DNA]</scope>
    <source>
        <strain evidence="1 2">23A</strain>
    </source>
</reference>
<organism evidence="1 2">
    <name type="scientific">Xanthobacter oligotrophicus</name>
    <dbReference type="NCBI Taxonomy" id="2607286"/>
    <lineage>
        <taxon>Bacteria</taxon>
        <taxon>Pseudomonadati</taxon>
        <taxon>Pseudomonadota</taxon>
        <taxon>Alphaproteobacteria</taxon>
        <taxon>Hyphomicrobiales</taxon>
        <taxon>Xanthobacteraceae</taxon>
        <taxon>Xanthobacter</taxon>
    </lineage>
</organism>
<sequence>MRSFNASTLATLQGGRAVSRGLLLFDFPSGLYGFWDGLGVLTYAGLDYVGAGQVVSVDPLGFVGDLSASSLTIKLTAIPDSDLDPGVLATIEAEQYHQRPVTLSRAYFDPDTLAMLSVERVYRGYVDQITHDYTIGGEAALSCSVESRARDNTRKGWRLRSDADQKRVDAADGGLRHAAISGNQDIYWGKYPGQVKK</sequence>
<proteinExistence type="predicted"/>
<gene>
    <name evidence="1" type="ORF">V5F32_04835</name>
</gene>
<comment type="caution">
    <text evidence="1">The sequence shown here is derived from an EMBL/GenBank/DDBJ whole genome shotgun (WGS) entry which is preliminary data.</text>
</comment>
<dbReference type="EMBL" id="JBAFVH010000002">
    <property type="protein sequence ID" value="MFG1371483.1"/>
    <property type="molecule type" value="Genomic_DNA"/>
</dbReference>